<dbReference type="SUPFAM" id="SSF53335">
    <property type="entry name" value="S-adenosyl-L-methionine-dependent methyltransferases"/>
    <property type="match status" value="1"/>
</dbReference>
<dbReference type="EMBL" id="AP017895">
    <property type="protein sequence ID" value="BAV86744.1"/>
    <property type="molecule type" value="Genomic_DNA"/>
</dbReference>
<accession>A0A2Z5QWZ6</accession>
<dbReference type="GO" id="GO:0008168">
    <property type="term" value="F:methyltransferase activity"/>
    <property type="evidence" value="ECO:0007669"/>
    <property type="project" value="UniProtKB-KW"/>
</dbReference>
<evidence type="ECO:0000313" key="2">
    <source>
        <dbReference type="Proteomes" id="UP000250241"/>
    </source>
</evidence>
<dbReference type="AlphaFoldDB" id="A0A2Z5QWZ6"/>
<protein>
    <submittedName>
        <fullName evidence="1">Possible methyltransferase</fullName>
    </submittedName>
</protein>
<proteinExistence type="predicted"/>
<keyword evidence="2" id="KW-1185">Reference proteome</keyword>
<keyword evidence="1" id="KW-0489">Methyltransferase</keyword>
<reference evidence="1 2" key="1">
    <citation type="submission" date="2016-10" db="EMBL/GenBank/DDBJ databases">
        <title>Genome sequence of Rothia aeria strain JCM11412.</title>
        <authorList>
            <person name="Nambu T."/>
        </authorList>
    </citation>
    <scope>NUCLEOTIDE SEQUENCE [LARGE SCALE GENOMIC DNA]</scope>
    <source>
        <strain evidence="1 2">JCM 11412</strain>
    </source>
</reference>
<name>A0A2Z5QWZ6_9MICC</name>
<dbReference type="KEGG" id="raj:RA11412_0445"/>
<dbReference type="InterPro" id="IPR029063">
    <property type="entry name" value="SAM-dependent_MTases_sf"/>
</dbReference>
<keyword evidence="1" id="KW-0808">Transferase</keyword>
<organism evidence="1 2">
    <name type="scientific">Rothia aeria</name>
    <dbReference type="NCBI Taxonomy" id="172042"/>
    <lineage>
        <taxon>Bacteria</taxon>
        <taxon>Bacillati</taxon>
        <taxon>Actinomycetota</taxon>
        <taxon>Actinomycetes</taxon>
        <taxon>Micrococcales</taxon>
        <taxon>Micrococcaceae</taxon>
        <taxon>Rothia</taxon>
    </lineage>
</organism>
<dbReference type="Gene3D" id="3.40.50.150">
    <property type="entry name" value="Vaccinia Virus protein VP39"/>
    <property type="match status" value="1"/>
</dbReference>
<sequence>MQTDKHKLEIMQEAARILRTGGYYAIHELSLTPDYLRPEVQEEIQKDLARSIRVNARPLTVAEWTRIAEEAGFEVLDVYQTEMALLEPKRMIADEGIGGVAKIMFNLARKPQIRERVLGMRSVFRRHADHMGAIGLILRKK</sequence>
<dbReference type="GO" id="GO:0032259">
    <property type="term" value="P:methylation"/>
    <property type="evidence" value="ECO:0007669"/>
    <property type="project" value="UniProtKB-KW"/>
</dbReference>
<evidence type="ECO:0000313" key="1">
    <source>
        <dbReference type="EMBL" id="BAV86744.1"/>
    </source>
</evidence>
<dbReference type="Proteomes" id="UP000250241">
    <property type="component" value="Chromosome"/>
</dbReference>
<gene>
    <name evidence="1" type="ORF">RA11412_0445</name>
</gene>